<protein>
    <submittedName>
        <fullName evidence="2">Uncharacterized protein</fullName>
    </submittedName>
</protein>
<proteinExistence type="predicted"/>
<name>A0A7D9LUJ2_PARCT</name>
<dbReference type="AlphaFoldDB" id="A0A7D9LUJ2"/>
<feature type="region of interest" description="Disordered" evidence="1">
    <location>
        <begin position="63"/>
        <end position="106"/>
    </location>
</feature>
<dbReference type="EMBL" id="CACRXK020022430">
    <property type="protein sequence ID" value="CAB4036801.1"/>
    <property type="molecule type" value="Genomic_DNA"/>
</dbReference>
<accession>A0A7D9LUJ2</accession>
<feature type="compositionally biased region" description="Polar residues" evidence="1">
    <location>
        <begin position="86"/>
        <end position="106"/>
    </location>
</feature>
<comment type="caution">
    <text evidence="2">The sequence shown here is derived from an EMBL/GenBank/DDBJ whole genome shotgun (WGS) entry which is preliminary data.</text>
</comment>
<sequence length="162" mass="17695">MLDVPWVGTHDPTGPCRHCQMTAMWFQLAHSLMDRVFAKQRVVNPVEAGRSFGSVARNESLLHNRSSLRSEKNNNRSERNTDDTDTVTSEQAESVRTNAQVDDSTSQMADSVFEAGGSAHTRASIRSSCSSVGSTISFESAADRGPHIRFLLGVLKVCLIAV</sequence>
<evidence type="ECO:0000313" key="3">
    <source>
        <dbReference type="Proteomes" id="UP001152795"/>
    </source>
</evidence>
<organism evidence="2 3">
    <name type="scientific">Paramuricea clavata</name>
    <name type="common">Red gorgonian</name>
    <name type="synonym">Violescent sea-whip</name>
    <dbReference type="NCBI Taxonomy" id="317549"/>
    <lineage>
        <taxon>Eukaryota</taxon>
        <taxon>Metazoa</taxon>
        <taxon>Cnidaria</taxon>
        <taxon>Anthozoa</taxon>
        <taxon>Octocorallia</taxon>
        <taxon>Malacalcyonacea</taxon>
        <taxon>Plexauridae</taxon>
        <taxon>Paramuricea</taxon>
    </lineage>
</organism>
<gene>
    <name evidence="2" type="ORF">PACLA_8A043066</name>
</gene>
<evidence type="ECO:0000256" key="1">
    <source>
        <dbReference type="SAM" id="MobiDB-lite"/>
    </source>
</evidence>
<keyword evidence="3" id="KW-1185">Reference proteome</keyword>
<reference evidence="2" key="1">
    <citation type="submission" date="2020-04" db="EMBL/GenBank/DDBJ databases">
        <authorList>
            <person name="Alioto T."/>
            <person name="Alioto T."/>
            <person name="Gomez Garrido J."/>
        </authorList>
    </citation>
    <scope>NUCLEOTIDE SEQUENCE</scope>
    <source>
        <strain evidence="2">A484AB</strain>
    </source>
</reference>
<evidence type="ECO:0000313" key="2">
    <source>
        <dbReference type="EMBL" id="CAB4036801.1"/>
    </source>
</evidence>
<dbReference type="Proteomes" id="UP001152795">
    <property type="component" value="Unassembled WGS sequence"/>
</dbReference>
<feature type="compositionally biased region" description="Basic and acidic residues" evidence="1">
    <location>
        <begin position="68"/>
        <end position="82"/>
    </location>
</feature>